<dbReference type="Pfam" id="PF22022">
    <property type="entry name" value="Phage_int_M"/>
    <property type="match status" value="1"/>
</dbReference>
<dbReference type="AlphaFoldDB" id="A0A366H6H0"/>
<dbReference type="InterPro" id="IPR002104">
    <property type="entry name" value="Integrase_catalytic"/>
</dbReference>
<evidence type="ECO:0000259" key="5">
    <source>
        <dbReference type="PROSITE" id="PS51898"/>
    </source>
</evidence>
<dbReference type="Gene3D" id="1.10.150.130">
    <property type="match status" value="1"/>
</dbReference>
<accession>A0A366H6H0</accession>
<feature type="domain" description="Tyr recombinase" evidence="5">
    <location>
        <begin position="124"/>
        <end position="305"/>
    </location>
</feature>
<dbReference type="GO" id="GO:0015074">
    <property type="term" value="P:DNA integration"/>
    <property type="evidence" value="ECO:0007669"/>
    <property type="project" value="UniProtKB-KW"/>
</dbReference>
<protein>
    <submittedName>
        <fullName evidence="6">Integrase</fullName>
    </submittedName>
</protein>
<dbReference type="PANTHER" id="PTHR30629">
    <property type="entry name" value="PROPHAGE INTEGRASE"/>
    <property type="match status" value="1"/>
</dbReference>
<dbReference type="GO" id="GO:0003677">
    <property type="term" value="F:DNA binding"/>
    <property type="evidence" value="ECO:0007669"/>
    <property type="project" value="UniProtKB-KW"/>
</dbReference>
<dbReference type="SUPFAM" id="SSF56349">
    <property type="entry name" value="DNA breaking-rejoining enzymes"/>
    <property type="match status" value="1"/>
</dbReference>
<dbReference type="InterPro" id="IPR010998">
    <property type="entry name" value="Integrase_recombinase_N"/>
</dbReference>
<keyword evidence="3" id="KW-0238">DNA-binding</keyword>
<evidence type="ECO:0000256" key="2">
    <source>
        <dbReference type="ARBA" id="ARBA00022908"/>
    </source>
</evidence>
<dbReference type="InterPro" id="IPR053876">
    <property type="entry name" value="Phage_int_M"/>
</dbReference>
<dbReference type="InterPro" id="IPR050808">
    <property type="entry name" value="Phage_Integrase"/>
</dbReference>
<dbReference type="GO" id="GO:0006310">
    <property type="term" value="P:DNA recombination"/>
    <property type="evidence" value="ECO:0007669"/>
    <property type="project" value="UniProtKB-KW"/>
</dbReference>
<dbReference type="EMBL" id="QNRQ01000011">
    <property type="protein sequence ID" value="RBP36833.1"/>
    <property type="molecule type" value="Genomic_DNA"/>
</dbReference>
<keyword evidence="7" id="KW-1185">Reference proteome</keyword>
<proteinExistence type="inferred from homology"/>
<keyword evidence="4" id="KW-0233">DNA recombination</keyword>
<dbReference type="InterPro" id="IPR011010">
    <property type="entry name" value="DNA_brk_join_enz"/>
</dbReference>
<dbReference type="InterPro" id="IPR013762">
    <property type="entry name" value="Integrase-like_cat_sf"/>
</dbReference>
<reference evidence="6 7" key="1">
    <citation type="submission" date="2018-06" db="EMBL/GenBank/DDBJ databases">
        <title>Genomic Encyclopedia of Type Strains, Phase IV (KMG-IV): sequencing the most valuable type-strain genomes for metagenomic binning, comparative biology and taxonomic classification.</title>
        <authorList>
            <person name="Goeker M."/>
        </authorList>
    </citation>
    <scope>NUCLEOTIDE SEQUENCE [LARGE SCALE GENOMIC DNA]</scope>
    <source>
        <strain evidence="6 7">DSM 25520</strain>
    </source>
</reference>
<dbReference type="Pfam" id="PF00589">
    <property type="entry name" value="Phage_integrase"/>
    <property type="match status" value="1"/>
</dbReference>
<dbReference type="Gene3D" id="1.10.443.10">
    <property type="entry name" value="Intergrase catalytic core"/>
    <property type="match status" value="1"/>
</dbReference>
<evidence type="ECO:0000256" key="4">
    <source>
        <dbReference type="ARBA" id="ARBA00023172"/>
    </source>
</evidence>
<name>A0A366H6H0_9BURK</name>
<comment type="similarity">
    <text evidence="1">Belongs to the 'phage' integrase family.</text>
</comment>
<organism evidence="6 7">
    <name type="scientific">Eoetvoesiella caeni</name>
    <dbReference type="NCBI Taxonomy" id="645616"/>
    <lineage>
        <taxon>Bacteria</taxon>
        <taxon>Pseudomonadati</taxon>
        <taxon>Pseudomonadota</taxon>
        <taxon>Betaproteobacteria</taxon>
        <taxon>Burkholderiales</taxon>
        <taxon>Alcaligenaceae</taxon>
        <taxon>Eoetvoesiella</taxon>
    </lineage>
</organism>
<evidence type="ECO:0000313" key="7">
    <source>
        <dbReference type="Proteomes" id="UP000253628"/>
    </source>
</evidence>
<evidence type="ECO:0000256" key="1">
    <source>
        <dbReference type="ARBA" id="ARBA00008857"/>
    </source>
</evidence>
<evidence type="ECO:0000313" key="6">
    <source>
        <dbReference type="EMBL" id="RBP36833.1"/>
    </source>
</evidence>
<sequence length="329" mass="37132">MRQIARGGGDPLAQRRLEQRVVLTFEEAARQVHTARLPSWKNKKHGDQWINSLTTYVFPVFGKKPVDQIETPDVLGVLSPIWLSKAETARRVRQRIGDVMNWAKAHDLRDGTNPVDGVENALPKQPERLNHHEALPFAEVPAFVMGLRACDSSELTKLAFEFLILTATRTNEVLGAKWSEIDEKNALWIIPGERMKAQRPHRVPLSVRCVEILKRAKPLAGGSDYIFPGRNGKSSLSNMAFMMVLRRMGLQITAHGFRSSFRDWAGEKTSFPGDVAEMALAHVIKNKVEAAYRRGDLLEKRRQLMEAWADYVNGHKPQRKGVNGTRKAS</sequence>
<dbReference type="Proteomes" id="UP000253628">
    <property type="component" value="Unassembled WGS sequence"/>
</dbReference>
<gene>
    <name evidence="6" type="ORF">DFR37_111141</name>
</gene>
<dbReference type="PROSITE" id="PS51898">
    <property type="entry name" value="TYR_RECOMBINASE"/>
    <property type="match status" value="1"/>
</dbReference>
<dbReference type="CDD" id="cd00801">
    <property type="entry name" value="INT_P4_C"/>
    <property type="match status" value="1"/>
</dbReference>
<keyword evidence="2" id="KW-0229">DNA integration</keyword>
<comment type="caution">
    <text evidence="6">The sequence shown here is derived from an EMBL/GenBank/DDBJ whole genome shotgun (WGS) entry which is preliminary data.</text>
</comment>
<evidence type="ECO:0000256" key="3">
    <source>
        <dbReference type="ARBA" id="ARBA00023125"/>
    </source>
</evidence>
<dbReference type="PANTHER" id="PTHR30629:SF2">
    <property type="entry name" value="PROPHAGE INTEGRASE INTS-RELATED"/>
    <property type="match status" value="1"/>
</dbReference>